<keyword evidence="1" id="KW-0472">Membrane</keyword>
<dbReference type="STRING" id="49186.SAMN05421647_102220"/>
<dbReference type="AlphaFoldDB" id="A0A1N6Q2S5"/>
<keyword evidence="3" id="KW-1185">Reference proteome</keyword>
<accession>A0A1N6Q2S5</accession>
<reference evidence="3" key="1">
    <citation type="submission" date="2017-01" db="EMBL/GenBank/DDBJ databases">
        <authorList>
            <person name="Varghese N."/>
            <person name="Submissions S."/>
        </authorList>
    </citation>
    <scope>NUCLEOTIDE SEQUENCE [LARGE SCALE GENOMIC DNA]</scope>
    <source>
        <strain evidence="3">DSM 7027</strain>
    </source>
</reference>
<protein>
    <submittedName>
        <fullName evidence="2">Uncharacterized protein</fullName>
    </submittedName>
</protein>
<dbReference type="EMBL" id="FTMN01000002">
    <property type="protein sequence ID" value="SIQ10994.1"/>
    <property type="molecule type" value="Genomic_DNA"/>
</dbReference>
<evidence type="ECO:0000313" key="3">
    <source>
        <dbReference type="Proteomes" id="UP000186895"/>
    </source>
</evidence>
<sequence>MEEKVYRQRRNLMITCIGIILFYMGPGDFNEIGLLKNLGLHTLNEWELKGMILAMYLYYAWRYYQYCSENPSQFFFSVSNYLMDRGKFQTNLSLLPLFSREIQRLKSEDPGAKYELGKVYSNVCMEGLMSNWEFIYDGTVSEKKVGNLRVPGNSSHQLSVLCEGSEWLIFKLKIIFRVGFKFPGFTDWIMPWLFFWGTWALIVWNEVICTSWQLSAM</sequence>
<feature type="transmembrane region" description="Helical" evidence="1">
    <location>
        <begin position="189"/>
        <end position="208"/>
    </location>
</feature>
<dbReference type="Proteomes" id="UP000186895">
    <property type="component" value="Unassembled WGS sequence"/>
</dbReference>
<keyword evidence="1" id="KW-0812">Transmembrane</keyword>
<organism evidence="2 3">
    <name type="scientific">Marinobacterium stanieri</name>
    <dbReference type="NCBI Taxonomy" id="49186"/>
    <lineage>
        <taxon>Bacteria</taxon>
        <taxon>Pseudomonadati</taxon>
        <taxon>Pseudomonadota</taxon>
        <taxon>Gammaproteobacteria</taxon>
        <taxon>Oceanospirillales</taxon>
        <taxon>Oceanospirillaceae</taxon>
        <taxon>Marinobacterium</taxon>
    </lineage>
</organism>
<gene>
    <name evidence="2" type="ORF">SAMN05421647_102220</name>
</gene>
<name>A0A1N6Q2S5_9GAMM</name>
<proteinExistence type="predicted"/>
<keyword evidence="1" id="KW-1133">Transmembrane helix</keyword>
<evidence type="ECO:0000313" key="2">
    <source>
        <dbReference type="EMBL" id="SIQ10994.1"/>
    </source>
</evidence>
<dbReference type="RefSeq" id="WP_139327136.1">
    <property type="nucleotide sequence ID" value="NZ_FTMN01000002.1"/>
</dbReference>
<feature type="transmembrane region" description="Helical" evidence="1">
    <location>
        <begin position="12"/>
        <end position="29"/>
    </location>
</feature>
<evidence type="ECO:0000256" key="1">
    <source>
        <dbReference type="SAM" id="Phobius"/>
    </source>
</evidence>